<dbReference type="Gene3D" id="1.10.150.130">
    <property type="match status" value="1"/>
</dbReference>
<dbReference type="EMBL" id="SZZH01000006">
    <property type="protein sequence ID" value="TKV57000.1"/>
    <property type="molecule type" value="Genomic_DNA"/>
</dbReference>
<dbReference type="GO" id="GO:0003677">
    <property type="term" value="F:DNA binding"/>
    <property type="evidence" value="ECO:0007669"/>
    <property type="project" value="UniProtKB-KW"/>
</dbReference>
<proteinExistence type="predicted"/>
<feature type="region of interest" description="Disordered" evidence="2">
    <location>
        <begin position="263"/>
        <end position="292"/>
    </location>
</feature>
<keyword evidence="1" id="KW-0238">DNA-binding</keyword>
<dbReference type="Proteomes" id="UP000306985">
    <property type="component" value="Unassembled WGS sequence"/>
</dbReference>
<sequence>MTSTPPPPAPVGEQPVKMSPAYRAAWELFVDWCTTTGHTPLPAGSSTVLAFLHDCPAAPATQALRVRAITTAHTHAGHPAPPRTPEILDVLRGRARRPDPRIPLPPGHVDQLLTALPIHGWTQGWFGRRDRALLVLADTALTYRAIAELTVGDIYFTPAGASVHSGNDVVELPVGTSPVRCRPCALALWIDALQLAATSATVRVARTVHRAAPLTADSPHRCRQPVTITDGALPLLPAANPWGQLDLQPAPITRRTVSRLARNDEPRNHRHHPPPAGESPTPPPAAPPPRVRLEPLDSARAAAVRNATAAALAPLTVVLDDLDAAAVELERKSVALLKKFVGE</sequence>
<dbReference type="AlphaFoldDB" id="A0A4U6QAN8"/>
<reference evidence="3 4" key="1">
    <citation type="submission" date="2019-05" db="EMBL/GenBank/DDBJ databases">
        <title>Nakamurella sp. N5BH11, whole genome shotgun sequence.</title>
        <authorList>
            <person name="Tuo L."/>
        </authorList>
    </citation>
    <scope>NUCLEOTIDE SEQUENCE [LARGE SCALE GENOMIC DNA]</scope>
    <source>
        <strain evidence="3 4">N5BH11</strain>
    </source>
</reference>
<dbReference type="SUPFAM" id="SSF47823">
    <property type="entry name" value="lambda integrase-like, N-terminal domain"/>
    <property type="match status" value="1"/>
</dbReference>
<evidence type="ECO:0000313" key="3">
    <source>
        <dbReference type="EMBL" id="TKV57000.1"/>
    </source>
</evidence>
<protein>
    <recommendedName>
        <fullName evidence="5">Integrase</fullName>
    </recommendedName>
</protein>
<dbReference type="OrthoDB" id="4542577at2"/>
<dbReference type="InterPro" id="IPR010998">
    <property type="entry name" value="Integrase_recombinase_N"/>
</dbReference>
<dbReference type="RefSeq" id="WP_137451386.1">
    <property type="nucleotide sequence ID" value="NZ_SZZH01000006.1"/>
</dbReference>
<feature type="compositionally biased region" description="Pro residues" evidence="2">
    <location>
        <begin position="274"/>
        <end position="290"/>
    </location>
</feature>
<gene>
    <name evidence="3" type="ORF">FDO65_19475</name>
</gene>
<evidence type="ECO:0000256" key="1">
    <source>
        <dbReference type="ARBA" id="ARBA00023125"/>
    </source>
</evidence>
<keyword evidence="4" id="KW-1185">Reference proteome</keyword>
<comment type="caution">
    <text evidence="3">The sequence shown here is derived from an EMBL/GenBank/DDBJ whole genome shotgun (WGS) entry which is preliminary data.</text>
</comment>
<evidence type="ECO:0000256" key="2">
    <source>
        <dbReference type="SAM" id="MobiDB-lite"/>
    </source>
</evidence>
<evidence type="ECO:0008006" key="5">
    <source>
        <dbReference type="Google" id="ProtNLM"/>
    </source>
</evidence>
<evidence type="ECO:0000313" key="4">
    <source>
        <dbReference type="Proteomes" id="UP000306985"/>
    </source>
</evidence>
<accession>A0A4U6QAN8</accession>
<organism evidence="3 4">
    <name type="scientific">Nakamurella flava</name>
    <dbReference type="NCBI Taxonomy" id="2576308"/>
    <lineage>
        <taxon>Bacteria</taxon>
        <taxon>Bacillati</taxon>
        <taxon>Actinomycetota</taxon>
        <taxon>Actinomycetes</taxon>
        <taxon>Nakamurellales</taxon>
        <taxon>Nakamurellaceae</taxon>
        <taxon>Nakamurella</taxon>
    </lineage>
</organism>
<name>A0A4U6QAN8_9ACTN</name>